<dbReference type="RefSeq" id="WP_171691592.1">
    <property type="nucleotide sequence ID" value="NZ_WHOC01000123.1"/>
</dbReference>
<dbReference type="PANTHER" id="PTHR36444:SF2">
    <property type="entry name" value="TRANSCRIPTIONAL REGULATOR PROTEIN YOBU-RELATED"/>
    <property type="match status" value="1"/>
</dbReference>
<proteinExistence type="predicted"/>
<dbReference type="SMART" id="SM00871">
    <property type="entry name" value="AraC_E_bind"/>
    <property type="match status" value="1"/>
</dbReference>
<evidence type="ECO:0000313" key="2">
    <source>
        <dbReference type="EMBL" id="NOU88577.1"/>
    </source>
</evidence>
<organism evidence="2 3">
    <name type="scientific">Paenibacillus germinis</name>
    <dbReference type="NCBI Taxonomy" id="2654979"/>
    <lineage>
        <taxon>Bacteria</taxon>
        <taxon>Bacillati</taxon>
        <taxon>Bacillota</taxon>
        <taxon>Bacilli</taxon>
        <taxon>Bacillales</taxon>
        <taxon>Paenibacillaceae</taxon>
        <taxon>Paenibacillus</taxon>
    </lineage>
</organism>
<reference evidence="2 3" key="1">
    <citation type="submission" date="2019-10" db="EMBL/GenBank/DDBJ databases">
        <title>Description of Paenibacillus choica sp. nov.</title>
        <authorList>
            <person name="Carlier A."/>
            <person name="Qi S."/>
        </authorList>
    </citation>
    <scope>NUCLEOTIDE SEQUENCE [LARGE SCALE GENOMIC DNA]</scope>
    <source>
        <strain evidence="2 3">LMG 31460</strain>
    </source>
</reference>
<dbReference type="InterPro" id="IPR053182">
    <property type="entry name" value="YobU-like_regulator"/>
</dbReference>
<dbReference type="PANTHER" id="PTHR36444">
    <property type="entry name" value="TRANSCRIPTIONAL REGULATOR PROTEIN YOBU-RELATED"/>
    <property type="match status" value="1"/>
</dbReference>
<dbReference type="InterPro" id="IPR029442">
    <property type="entry name" value="GyrI-like"/>
</dbReference>
<evidence type="ECO:0000313" key="3">
    <source>
        <dbReference type="Proteomes" id="UP000658690"/>
    </source>
</evidence>
<comment type="caution">
    <text evidence="2">The sequence shown here is derived from an EMBL/GenBank/DDBJ whole genome shotgun (WGS) entry which is preliminary data.</text>
</comment>
<evidence type="ECO:0000259" key="1">
    <source>
        <dbReference type="SMART" id="SM00871"/>
    </source>
</evidence>
<dbReference type="InterPro" id="IPR011256">
    <property type="entry name" value="Reg_factor_effector_dom_sf"/>
</dbReference>
<dbReference type="Pfam" id="PF06445">
    <property type="entry name" value="GyrI-like"/>
    <property type="match status" value="1"/>
</dbReference>
<dbReference type="EMBL" id="WHOC01000123">
    <property type="protein sequence ID" value="NOU88577.1"/>
    <property type="molecule type" value="Genomic_DNA"/>
</dbReference>
<name>A0ABX1Z5C1_9BACL</name>
<gene>
    <name evidence="2" type="ORF">GC102_22890</name>
</gene>
<keyword evidence="3" id="KW-1185">Reference proteome</keyword>
<dbReference type="InterPro" id="IPR010499">
    <property type="entry name" value="AraC_E-bd"/>
</dbReference>
<protein>
    <recommendedName>
        <fullName evidence="1">AraC effector-binding domain-containing protein</fullName>
    </recommendedName>
</protein>
<dbReference type="Proteomes" id="UP000658690">
    <property type="component" value="Unassembled WGS sequence"/>
</dbReference>
<dbReference type="SUPFAM" id="SSF55136">
    <property type="entry name" value="Probable bacterial effector-binding domain"/>
    <property type="match status" value="1"/>
</dbReference>
<sequence length="162" mass="18549">MEALIINKPDLKLIGLATNVTLHDVQQNKTTIKLAYNFIDRRAEVTNCINEIEVFGISTDPEDYNPETDQFEFFIGVEVSSNKDIPNEMVYREIPANLYAMFTFKGPADNAGPVHAYLYSTWLKQSGYELSGLYNIEIYDERNHGPESEESITDICFPVRRK</sequence>
<dbReference type="Gene3D" id="3.20.80.10">
    <property type="entry name" value="Regulatory factor, effector binding domain"/>
    <property type="match status" value="1"/>
</dbReference>
<accession>A0ABX1Z5C1</accession>
<feature type="domain" description="AraC effector-binding" evidence="1">
    <location>
        <begin position="1"/>
        <end position="160"/>
    </location>
</feature>